<evidence type="ECO:0000256" key="7">
    <source>
        <dbReference type="SAM" id="MobiDB-lite"/>
    </source>
</evidence>
<feature type="compositionally biased region" description="Polar residues" evidence="7">
    <location>
        <begin position="376"/>
        <end position="407"/>
    </location>
</feature>
<organism evidence="10 11">
    <name type="scientific">Coniochaeta hoffmannii</name>
    <dbReference type="NCBI Taxonomy" id="91930"/>
    <lineage>
        <taxon>Eukaryota</taxon>
        <taxon>Fungi</taxon>
        <taxon>Dikarya</taxon>
        <taxon>Ascomycota</taxon>
        <taxon>Pezizomycotina</taxon>
        <taxon>Sordariomycetes</taxon>
        <taxon>Sordariomycetidae</taxon>
        <taxon>Coniochaetales</taxon>
        <taxon>Coniochaetaceae</taxon>
        <taxon>Coniochaeta</taxon>
    </lineage>
</organism>
<keyword evidence="5" id="KW-0677">Repeat</keyword>
<evidence type="ECO:0000256" key="5">
    <source>
        <dbReference type="ARBA" id="ARBA00022737"/>
    </source>
</evidence>
<dbReference type="InterPro" id="IPR054508">
    <property type="entry name" value="PIR1-like_C"/>
</dbReference>
<name>A0AA38VKH6_9PEZI</name>
<comment type="subcellular location">
    <subcellularLocation>
        <location evidence="1">Secreted</location>
        <location evidence="1">Cell wall</location>
    </subcellularLocation>
</comment>
<evidence type="ECO:0000256" key="1">
    <source>
        <dbReference type="ARBA" id="ARBA00004191"/>
    </source>
</evidence>
<dbReference type="PANTHER" id="PTHR47254:SF1">
    <property type="entry name" value="CELL WALL MANNOPROTEIN CIS3-RELATED"/>
    <property type="match status" value="1"/>
</dbReference>
<protein>
    <recommendedName>
        <fullName evidence="9">Cell wall mannoprotein PIR1-like C-terminal domain-containing protein</fullName>
    </recommendedName>
</protein>
<dbReference type="PANTHER" id="PTHR47254">
    <property type="entry name" value="CELL WALL MANNOPROTEIN CIS3-RELATED"/>
    <property type="match status" value="1"/>
</dbReference>
<evidence type="ECO:0000313" key="11">
    <source>
        <dbReference type="Proteomes" id="UP001174691"/>
    </source>
</evidence>
<evidence type="ECO:0000313" key="10">
    <source>
        <dbReference type="EMBL" id="KAJ9149219.1"/>
    </source>
</evidence>
<keyword evidence="4 8" id="KW-0732">Signal</keyword>
<dbReference type="GO" id="GO:0009277">
    <property type="term" value="C:fungal-type cell wall"/>
    <property type="evidence" value="ECO:0007669"/>
    <property type="project" value="TreeGrafter"/>
</dbReference>
<dbReference type="InterPro" id="IPR000420">
    <property type="entry name" value="Yeast_PIR_rpt"/>
</dbReference>
<keyword evidence="2" id="KW-0134">Cell wall</keyword>
<proteinExistence type="inferred from homology"/>
<evidence type="ECO:0000259" key="9">
    <source>
        <dbReference type="Pfam" id="PF22799"/>
    </source>
</evidence>
<feature type="compositionally biased region" description="Polar residues" evidence="7">
    <location>
        <begin position="302"/>
        <end position="335"/>
    </location>
</feature>
<evidence type="ECO:0000256" key="6">
    <source>
        <dbReference type="ARBA" id="ARBA00038219"/>
    </source>
</evidence>
<reference evidence="10" key="1">
    <citation type="submission" date="2022-07" db="EMBL/GenBank/DDBJ databases">
        <title>Fungi with potential for degradation of polypropylene.</title>
        <authorList>
            <person name="Gostincar C."/>
        </authorList>
    </citation>
    <scope>NUCLEOTIDE SEQUENCE</scope>
    <source>
        <strain evidence="10">EXF-13287</strain>
    </source>
</reference>
<dbReference type="AlphaFoldDB" id="A0AA38VKH6"/>
<feature type="compositionally biased region" description="Polar residues" evidence="7">
    <location>
        <begin position="215"/>
        <end position="256"/>
    </location>
</feature>
<dbReference type="Pfam" id="PF00399">
    <property type="entry name" value="PIR"/>
    <property type="match status" value="1"/>
</dbReference>
<dbReference type="InterPro" id="IPR051153">
    <property type="entry name" value="Yeast_CWMannoprotein_PIR"/>
</dbReference>
<dbReference type="GO" id="GO:0031505">
    <property type="term" value="P:fungal-type cell wall organization"/>
    <property type="evidence" value="ECO:0007669"/>
    <property type="project" value="UniProtKB-ARBA"/>
</dbReference>
<feature type="compositionally biased region" description="Low complexity" evidence="7">
    <location>
        <begin position="289"/>
        <end position="301"/>
    </location>
</feature>
<feature type="compositionally biased region" description="Low complexity" evidence="7">
    <location>
        <begin position="257"/>
        <end position="272"/>
    </location>
</feature>
<dbReference type="Pfam" id="PF22799">
    <property type="entry name" value="PIR1-like_C"/>
    <property type="match status" value="1"/>
</dbReference>
<feature type="domain" description="Cell wall mannoprotein PIR1-like C-terminal" evidence="9">
    <location>
        <begin position="80"/>
        <end position="153"/>
    </location>
</feature>
<dbReference type="PROSITE" id="PS50256">
    <property type="entry name" value="PIR_REPEAT_2"/>
    <property type="match status" value="2"/>
</dbReference>
<evidence type="ECO:0000256" key="3">
    <source>
        <dbReference type="ARBA" id="ARBA00022525"/>
    </source>
</evidence>
<feature type="compositionally biased region" description="Low complexity" evidence="7">
    <location>
        <begin position="438"/>
        <end position="449"/>
    </location>
</feature>
<keyword evidence="11" id="KW-1185">Reference proteome</keyword>
<dbReference type="Proteomes" id="UP001174691">
    <property type="component" value="Unassembled WGS sequence"/>
</dbReference>
<dbReference type="EMBL" id="JANBVN010000081">
    <property type="protein sequence ID" value="KAJ9149219.1"/>
    <property type="molecule type" value="Genomic_DNA"/>
</dbReference>
<evidence type="ECO:0000256" key="4">
    <source>
        <dbReference type="ARBA" id="ARBA00022729"/>
    </source>
</evidence>
<feature type="signal peptide" evidence="8">
    <location>
        <begin position="1"/>
        <end position="17"/>
    </location>
</feature>
<feature type="region of interest" description="Disordered" evidence="7">
    <location>
        <begin position="196"/>
        <end position="456"/>
    </location>
</feature>
<feature type="compositionally biased region" description="Low complexity" evidence="7">
    <location>
        <begin position="336"/>
        <end position="356"/>
    </location>
</feature>
<feature type="chain" id="PRO_5041384275" description="Cell wall mannoprotein PIR1-like C-terminal domain-containing protein" evidence="8">
    <location>
        <begin position="18"/>
        <end position="518"/>
    </location>
</feature>
<dbReference type="PROSITE" id="PS00929">
    <property type="entry name" value="PIR_REPEAT_1"/>
    <property type="match status" value="1"/>
</dbReference>
<feature type="compositionally biased region" description="Basic and acidic residues" evidence="7">
    <location>
        <begin position="409"/>
        <end position="437"/>
    </location>
</feature>
<comment type="caution">
    <text evidence="10">The sequence shown here is derived from an EMBL/GenBank/DDBJ whole genome shotgun (WGS) entry which is preliminary data.</text>
</comment>
<dbReference type="GO" id="GO:0005199">
    <property type="term" value="F:structural constituent of cell wall"/>
    <property type="evidence" value="ECO:0007669"/>
    <property type="project" value="InterPro"/>
</dbReference>
<keyword evidence="3" id="KW-0964">Secreted</keyword>
<gene>
    <name evidence="10" type="ORF">NKR19_g5753</name>
</gene>
<evidence type="ECO:0000256" key="2">
    <source>
        <dbReference type="ARBA" id="ARBA00022512"/>
    </source>
</evidence>
<evidence type="ECO:0000256" key="8">
    <source>
        <dbReference type="SAM" id="SignalP"/>
    </source>
</evidence>
<accession>A0AA38VKH6</accession>
<sequence length="518" mass="52696">MKATAFAFLSVVGSAAAQAVTAQISPTSPPPPGCTGNFDGNFEIQVRNPLAKRDRPVQKNDKRQNQCSSEGTLVAALSNGVLKDAKQRTGYIASNYQFQFDGPPQAGAIYTAGFSICVNDTLALGGSTQWWGCASGSFYNIYDRDWAPQCNRVEIDVLPCSGGGGSGGTVEQSASPAGVPAPTASVRMCQIKDGQVQHHETPCPTPEATAAPQGVSEQAPVSQSTEGQIEATEQASAAPQSVPVSQSNDGQIEATQQAAAAPQSVPVSESSEGQIEATSQATAAPQGISQAAPSAPVSQSSEGQIEATSQVSAAPQGVSQVAPVSQSSEGQIEATSQASAAPQSASQEAPVSQSSEGQIEATQQASAAPQGVETVPVSQISDGQIQATSQATAKPQSVSEATQTSSGEQKPEETKKPKPEQSKSEEAPGESRTDEARASAAPESAAQESVVQSNSGASTFGVNWGSRAATASVTPAWLGGNGGVVSGGQSIGGATERYRIGAGYSYALGILGMMFWVL</sequence>
<comment type="similarity">
    <text evidence="6">Belongs to the PIR protein family.</text>
</comment>